<accession>A0AAW5LFS2</accession>
<sequence>MNKKEYISYLKAIEGRTNLNLDQRKELYVNQTGLEGEMYFKAILDTIVDVKYVYNLEIGTSNHIQIDFLVVSSTKVYIFEVQHYTGDWYFEDDYIKCRNSLRYPSPHLQTNKIENKIQSIVITHNIPREIETFIIFTNSHFNLHGKRPQNQAILLPQELSRVPHLIDTNNQEANQEILNIFKQYESIYSTSYQKDINILEDQVASGLRCPNCRKLFTIVFKKNKHNFRCCYCRKDLGYEELIYFNLKELFIIKRKPFDFKEAQAWCYPIPRHTVRRVCNKYFKNTNMRNKKFYQEKS</sequence>
<feature type="domain" description="NERD" evidence="1">
    <location>
        <begin position="32"/>
        <end position="140"/>
    </location>
</feature>
<name>A0AAW5LFS2_MAMSC</name>
<dbReference type="PROSITE" id="PS50965">
    <property type="entry name" value="NERD"/>
    <property type="match status" value="1"/>
</dbReference>
<reference evidence="2" key="1">
    <citation type="submission" date="2022-07" db="EMBL/GenBank/DDBJ databases">
        <title>Bacterial species isolated from the porcine tonsil microbiota.</title>
        <authorList>
            <person name="Oliveira I.M.F."/>
        </authorList>
    </citation>
    <scope>NUCLEOTIDE SEQUENCE</scope>
    <source>
        <strain evidence="2">8QC2O2</strain>
    </source>
</reference>
<evidence type="ECO:0000313" key="2">
    <source>
        <dbReference type="EMBL" id="MCQ9303280.1"/>
    </source>
</evidence>
<comment type="caution">
    <text evidence="2">The sequence shown here is derived from an EMBL/GenBank/DDBJ whole genome shotgun (WGS) entry which is preliminary data.</text>
</comment>
<organism evidence="2 3">
    <name type="scientific">Mammaliicoccus sciuri</name>
    <name type="common">Staphylococcus sciuri</name>
    <dbReference type="NCBI Taxonomy" id="1296"/>
    <lineage>
        <taxon>Bacteria</taxon>
        <taxon>Bacillati</taxon>
        <taxon>Bacillota</taxon>
        <taxon>Bacilli</taxon>
        <taxon>Bacillales</taxon>
        <taxon>Staphylococcaceae</taxon>
        <taxon>Mammaliicoccus</taxon>
    </lineage>
</organism>
<dbReference type="Pfam" id="PF08378">
    <property type="entry name" value="NERD"/>
    <property type="match status" value="1"/>
</dbReference>
<dbReference type="RefSeq" id="WP_218697408.1">
    <property type="nucleotide sequence ID" value="NZ_CP064868.1"/>
</dbReference>
<dbReference type="InterPro" id="IPR011528">
    <property type="entry name" value="NERD"/>
</dbReference>
<protein>
    <submittedName>
        <fullName evidence="2">NERD domain-containing protein</fullName>
    </submittedName>
</protein>
<gene>
    <name evidence="2" type="ORF">NQ032_06520</name>
</gene>
<evidence type="ECO:0000313" key="3">
    <source>
        <dbReference type="Proteomes" id="UP001204068"/>
    </source>
</evidence>
<dbReference type="EMBL" id="JANILD010000002">
    <property type="protein sequence ID" value="MCQ9303280.1"/>
    <property type="molecule type" value="Genomic_DNA"/>
</dbReference>
<proteinExistence type="predicted"/>
<dbReference type="Proteomes" id="UP001204068">
    <property type="component" value="Unassembled WGS sequence"/>
</dbReference>
<dbReference type="AlphaFoldDB" id="A0AAW5LFS2"/>
<evidence type="ECO:0000259" key="1">
    <source>
        <dbReference type="PROSITE" id="PS50965"/>
    </source>
</evidence>